<dbReference type="Proteomes" id="UP000828390">
    <property type="component" value="Unassembled WGS sequence"/>
</dbReference>
<name>A0A9D4EYM7_DREPO</name>
<evidence type="ECO:0000313" key="1">
    <source>
        <dbReference type="EMBL" id="KAH3786390.1"/>
    </source>
</evidence>
<gene>
    <name evidence="1" type="ORF">DPMN_164497</name>
</gene>
<dbReference type="EMBL" id="JAIWYP010000008">
    <property type="protein sequence ID" value="KAH3786390.1"/>
    <property type="molecule type" value="Genomic_DNA"/>
</dbReference>
<evidence type="ECO:0000313" key="2">
    <source>
        <dbReference type="Proteomes" id="UP000828390"/>
    </source>
</evidence>
<reference evidence="1" key="2">
    <citation type="submission" date="2020-11" db="EMBL/GenBank/DDBJ databases">
        <authorList>
            <person name="McCartney M.A."/>
            <person name="Auch B."/>
            <person name="Kono T."/>
            <person name="Mallez S."/>
            <person name="Becker A."/>
            <person name="Gohl D.M."/>
            <person name="Silverstein K.A.T."/>
            <person name="Koren S."/>
            <person name="Bechman K.B."/>
            <person name="Herman A."/>
            <person name="Abrahante J.E."/>
            <person name="Garbe J."/>
        </authorList>
    </citation>
    <scope>NUCLEOTIDE SEQUENCE</scope>
    <source>
        <strain evidence="1">Duluth1</strain>
        <tissue evidence="1">Whole animal</tissue>
    </source>
</reference>
<accession>A0A9D4EYM7</accession>
<reference evidence="1" key="1">
    <citation type="journal article" date="2019" name="bioRxiv">
        <title>The Genome of the Zebra Mussel, Dreissena polymorpha: A Resource for Invasive Species Research.</title>
        <authorList>
            <person name="McCartney M.A."/>
            <person name="Auch B."/>
            <person name="Kono T."/>
            <person name="Mallez S."/>
            <person name="Zhang Y."/>
            <person name="Obille A."/>
            <person name="Becker A."/>
            <person name="Abrahante J.E."/>
            <person name="Garbe J."/>
            <person name="Badalamenti J.P."/>
            <person name="Herman A."/>
            <person name="Mangelson H."/>
            <person name="Liachko I."/>
            <person name="Sullivan S."/>
            <person name="Sone E.D."/>
            <person name="Koren S."/>
            <person name="Silverstein K.A.T."/>
            <person name="Beckman K.B."/>
            <person name="Gohl D.M."/>
        </authorList>
    </citation>
    <scope>NUCLEOTIDE SEQUENCE</scope>
    <source>
        <strain evidence="1">Duluth1</strain>
        <tissue evidence="1">Whole animal</tissue>
    </source>
</reference>
<keyword evidence="2" id="KW-1185">Reference proteome</keyword>
<organism evidence="1 2">
    <name type="scientific">Dreissena polymorpha</name>
    <name type="common">Zebra mussel</name>
    <name type="synonym">Mytilus polymorpha</name>
    <dbReference type="NCBI Taxonomy" id="45954"/>
    <lineage>
        <taxon>Eukaryota</taxon>
        <taxon>Metazoa</taxon>
        <taxon>Spiralia</taxon>
        <taxon>Lophotrochozoa</taxon>
        <taxon>Mollusca</taxon>
        <taxon>Bivalvia</taxon>
        <taxon>Autobranchia</taxon>
        <taxon>Heteroconchia</taxon>
        <taxon>Euheterodonta</taxon>
        <taxon>Imparidentia</taxon>
        <taxon>Neoheterodontei</taxon>
        <taxon>Myida</taxon>
        <taxon>Dreissenoidea</taxon>
        <taxon>Dreissenidae</taxon>
        <taxon>Dreissena</taxon>
    </lineage>
</organism>
<dbReference type="AlphaFoldDB" id="A0A9D4EYM7"/>
<comment type="caution">
    <text evidence="1">The sequence shown here is derived from an EMBL/GenBank/DDBJ whole genome shotgun (WGS) entry which is preliminary data.</text>
</comment>
<protein>
    <submittedName>
        <fullName evidence="1">Uncharacterized protein</fullName>
    </submittedName>
</protein>
<sequence>MWIVIDGLQTDNMSVETILERARNCNRFKSRKNKKSALLQKKLNSLCTSYNNGERTVSEFLDSIGSCIRLHKVQ</sequence>
<proteinExistence type="predicted"/>